<protein>
    <submittedName>
        <fullName evidence="1">Uncharacterized protein</fullName>
    </submittedName>
</protein>
<proteinExistence type="predicted"/>
<comment type="caution">
    <text evidence="1">The sequence shown here is derived from an EMBL/GenBank/DDBJ whole genome shotgun (WGS) entry which is preliminary data.</text>
</comment>
<organism evidence="1 2">
    <name type="scientific">Reyranella humidisoli</name>
    <dbReference type="NCBI Taxonomy" id="2849149"/>
    <lineage>
        <taxon>Bacteria</taxon>
        <taxon>Pseudomonadati</taxon>
        <taxon>Pseudomonadota</taxon>
        <taxon>Alphaproteobacteria</taxon>
        <taxon>Hyphomicrobiales</taxon>
        <taxon>Reyranellaceae</taxon>
        <taxon>Reyranella</taxon>
    </lineage>
</organism>
<dbReference type="RefSeq" id="WP_216964243.1">
    <property type="nucleotide sequence ID" value="NZ_JAHOPB010000002.1"/>
</dbReference>
<sequence length="56" mass="6382">MDTKTRADAKIALADLMIRKAGLIRTIRHEMHKQGVVYFNGLTEILDAIDRAKKED</sequence>
<reference evidence="1 2" key="1">
    <citation type="submission" date="2021-06" db="EMBL/GenBank/DDBJ databases">
        <authorList>
            <person name="Lee D.H."/>
        </authorList>
    </citation>
    <scope>NUCLEOTIDE SEQUENCE [LARGE SCALE GENOMIC DNA]</scope>
    <source>
        <strain evidence="1 2">MMS21-HV4-11</strain>
    </source>
</reference>
<accession>A0ABS6IMQ4</accession>
<dbReference type="EMBL" id="JAHOPB010000002">
    <property type="protein sequence ID" value="MBU8875877.1"/>
    <property type="molecule type" value="Genomic_DNA"/>
</dbReference>
<keyword evidence="2" id="KW-1185">Reference proteome</keyword>
<dbReference type="Proteomes" id="UP000727907">
    <property type="component" value="Unassembled WGS sequence"/>
</dbReference>
<gene>
    <name evidence="1" type="ORF">KQ910_19045</name>
</gene>
<evidence type="ECO:0000313" key="2">
    <source>
        <dbReference type="Proteomes" id="UP000727907"/>
    </source>
</evidence>
<name>A0ABS6IMQ4_9HYPH</name>
<evidence type="ECO:0000313" key="1">
    <source>
        <dbReference type="EMBL" id="MBU8875877.1"/>
    </source>
</evidence>